<dbReference type="OrthoDB" id="9810880at2"/>
<evidence type="ECO:0000313" key="3">
    <source>
        <dbReference type="EMBL" id="CDO58548.1"/>
    </source>
</evidence>
<dbReference type="GO" id="GO:0051213">
    <property type="term" value="F:dioxygenase activity"/>
    <property type="evidence" value="ECO:0007669"/>
    <property type="project" value="UniProtKB-KW"/>
</dbReference>
<dbReference type="SUPFAM" id="SSF54593">
    <property type="entry name" value="Glyoxalase/Bleomycin resistance protein/Dihydroxybiphenyl dioxygenase"/>
    <property type="match status" value="1"/>
</dbReference>
<dbReference type="RefSeq" id="WP_043949470.1">
    <property type="nucleotide sequence ID" value="NZ_HG966617.1"/>
</dbReference>
<organism evidence="3 4">
    <name type="scientific">Candidatus Phaeomarinibacter ectocarpi</name>
    <dbReference type="NCBI Taxonomy" id="1458461"/>
    <lineage>
        <taxon>Bacteria</taxon>
        <taxon>Pseudomonadati</taxon>
        <taxon>Pseudomonadota</taxon>
        <taxon>Alphaproteobacteria</taxon>
        <taxon>Hyphomicrobiales</taxon>
        <taxon>Parvibaculaceae</taxon>
        <taxon>Candidatus Phaeomarinibacter</taxon>
    </lineage>
</organism>
<keyword evidence="4" id="KW-1185">Reference proteome</keyword>
<dbReference type="HOGENOM" id="CLU_046006_10_4_5"/>
<dbReference type="PATRIC" id="fig|1458461.3.peg.333"/>
<evidence type="ECO:0000259" key="2">
    <source>
        <dbReference type="PROSITE" id="PS51819"/>
    </source>
</evidence>
<dbReference type="EMBL" id="HG966617">
    <property type="protein sequence ID" value="CDO58548.1"/>
    <property type="molecule type" value="Genomic_DNA"/>
</dbReference>
<dbReference type="Gene3D" id="3.10.180.10">
    <property type="entry name" value="2,3-Dihydroxybiphenyl 1,2-Dioxygenase, domain 1"/>
    <property type="match status" value="1"/>
</dbReference>
<dbReference type="STRING" id="1458461.BN1012_Phect334"/>
<dbReference type="PANTHER" id="PTHR36503">
    <property type="entry name" value="BLR2520 PROTEIN"/>
    <property type="match status" value="1"/>
</dbReference>
<dbReference type="Pfam" id="PF00903">
    <property type="entry name" value="Glyoxalase"/>
    <property type="match status" value="1"/>
</dbReference>
<keyword evidence="3" id="KW-0223">Dioxygenase</keyword>
<gene>
    <name evidence="3" type="ORF">BN1012_Phect334</name>
</gene>
<sequence length="126" mass="14481">MKLNQVTVSVTDIPRAIAFYEQLGMYLIVKDDHYARFELPDGDTFSIHVADDVPPSGTMVYFEFEDVDIAVRDAEARGLTFTMQPTDQSWLWREAYISDPDGNQLCFLQASPNRRFPPWRVDGRTS</sequence>
<dbReference type="AlphaFoldDB" id="X5M6C8"/>
<evidence type="ECO:0000313" key="4">
    <source>
        <dbReference type="Proteomes" id="UP000032160"/>
    </source>
</evidence>
<evidence type="ECO:0000256" key="1">
    <source>
        <dbReference type="ARBA" id="ARBA00022723"/>
    </source>
</evidence>
<proteinExistence type="predicted"/>
<keyword evidence="3" id="KW-0560">Oxidoreductase</keyword>
<dbReference type="KEGG" id="pect:BN1012_Phect334"/>
<keyword evidence="1" id="KW-0479">Metal-binding</keyword>
<dbReference type="InterPro" id="IPR018146">
    <property type="entry name" value="Glyoxalase_1_CS"/>
</dbReference>
<accession>X5M6C8</accession>
<name>X5M6C8_9HYPH</name>
<dbReference type="InterPro" id="IPR029068">
    <property type="entry name" value="Glyas_Bleomycin-R_OHBP_Dase"/>
</dbReference>
<dbReference type="PROSITE" id="PS00934">
    <property type="entry name" value="GLYOXALASE_I_1"/>
    <property type="match status" value="1"/>
</dbReference>
<dbReference type="GO" id="GO:0004462">
    <property type="term" value="F:lactoylglutathione lyase activity"/>
    <property type="evidence" value="ECO:0007669"/>
    <property type="project" value="InterPro"/>
</dbReference>
<protein>
    <submittedName>
        <fullName evidence="3">Glyoxalase/dioxygenase superfamily protein</fullName>
    </submittedName>
</protein>
<reference evidence="3 4" key="1">
    <citation type="journal article" date="2014" name="Front. Genet.">
        <title>Genome and metabolic network of "Candidatus Phaeomarinobacter ectocarpi" Ec32, a new candidate genus of Alphaproteobacteria frequently associated with brown algae.</title>
        <authorList>
            <person name="Dittami S.M."/>
            <person name="Barbeyron T."/>
            <person name="Boyen C."/>
            <person name="Cambefort J."/>
            <person name="Collet G."/>
            <person name="Delage L."/>
            <person name="Gobet A."/>
            <person name="Groisillier A."/>
            <person name="Leblanc C."/>
            <person name="Michel G."/>
            <person name="Scornet D."/>
            <person name="Siegel A."/>
            <person name="Tapia J.E."/>
            <person name="Tonon T."/>
        </authorList>
    </citation>
    <scope>NUCLEOTIDE SEQUENCE [LARGE SCALE GENOMIC DNA]</scope>
    <source>
        <strain evidence="3 4">Ec32</strain>
    </source>
</reference>
<dbReference type="InterPro" id="IPR004360">
    <property type="entry name" value="Glyas_Fos-R_dOase_dom"/>
</dbReference>
<dbReference type="Proteomes" id="UP000032160">
    <property type="component" value="Chromosome I"/>
</dbReference>
<dbReference type="PANTHER" id="PTHR36503:SF3">
    <property type="entry name" value="BLR0126 PROTEIN"/>
    <property type="match status" value="1"/>
</dbReference>
<dbReference type="GO" id="GO:0046872">
    <property type="term" value="F:metal ion binding"/>
    <property type="evidence" value="ECO:0007669"/>
    <property type="project" value="UniProtKB-KW"/>
</dbReference>
<dbReference type="PROSITE" id="PS51819">
    <property type="entry name" value="VOC"/>
    <property type="match status" value="1"/>
</dbReference>
<feature type="domain" description="VOC" evidence="2">
    <location>
        <begin position="2"/>
        <end position="110"/>
    </location>
</feature>
<dbReference type="InterPro" id="IPR037523">
    <property type="entry name" value="VOC_core"/>
</dbReference>